<protein>
    <submittedName>
        <fullName evidence="1">Uncharacterized protein</fullName>
    </submittedName>
</protein>
<evidence type="ECO:0000313" key="2">
    <source>
        <dbReference type="Proteomes" id="UP000805193"/>
    </source>
</evidence>
<organism evidence="1 2">
    <name type="scientific">Ixodes persulcatus</name>
    <name type="common">Taiga tick</name>
    <dbReference type="NCBI Taxonomy" id="34615"/>
    <lineage>
        <taxon>Eukaryota</taxon>
        <taxon>Metazoa</taxon>
        <taxon>Ecdysozoa</taxon>
        <taxon>Arthropoda</taxon>
        <taxon>Chelicerata</taxon>
        <taxon>Arachnida</taxon>
        <taxon>Acari</taxon>
        <taxon>Parasitiformes</taxon>
        <taxon>Ixodida</taxon>
        <taxon>Ixodoidea</taxon>
        <taxon>Ixodidae</taxon>
        <taxon>Ixodinae</taxon>
        <taxon>Ixodes</taxon>
    </lineage>
</organism>
<feature type="non-terminal residue" evidence="1">
    <location>
        <position position="1"/>
    </location>
</feature>
<dbReference type="Proteomes" id="UP000805193">
    <property type="component" value="Unassembled WGS sequence"/>
</dbReference>
<gene>
    <name evidence="1" type="ORF">HPB47_009241</name>
</gene>
<keyword evidence="2" id="KW-1185">Reference proteome</keyword>
<evidence type="ECO:0000313" key="1">
    <source>
        <dbReference type="EMBL" id="KAG0413588.1"/>
    </source>
</evidence>
<dbReference type="EMBL" id="JABSTQ010011246">
    <property type="protein sequence ID" value="KAG0413588.1"/>
    <property type="molecule type" value="Genomic_DNA"/>
</dbReference>
<accession>A0AC60P2E1</accession>
<proteinExistence type="predicted"/>
<sequence>PNPSFNAAPGMRWKFREPPFLARHEPREEARRSLQEQPLDHDQECPENPVFCAYCEGEVLRKDKSKHASECPMRLVYCENCEGFYAYALKKDHDQECLEKRVVCDDCKGEVLRKEKSRHASECPMRAVCCENCGGFYAYSSEKEHREQCEIKKPACEYCKLDLKGDVEKAIDTISELQQKIKDMERCNMSQQEEAKNKEAKLVKKIQELENRQMSKQEETRNENAKLVNRIQELENRQLCDASSNGYDYHVAMGDGALLRECRGYLNEEPGYVCEPNEPVGLWLLSSRIANKMADGTPQADAENRHQSGNDVTFSSFDSTCTVSGLGASELDSEAPELCAPEVTFGRPVEGTLNYGNEKRRPFVNVERRMLNYDNVKQRRVENVEQQNLRFGTVKFNVNVGERRNPTFENGKPRWFVNVEQQNLRFGTVKFNVNAAGDFEEVGKSGTV</sequence>
<comment type="caution">
    <text evidence="1">The sequence shown here is derived from an EMBL/GenBank/DDBJ whole genome shotgun (WGS) entry which is preliminary data.</text>
</comment>
<name>A0AC60P2E1_IXOPE</name>
<reference evidence="1 2" key="1">
    <citation type="journal article" date="2020" name="Cell">
        <title>Large-Scale Comparative Analyses of Tick Genomes Elucidate Their Genetic Diversity and Vector Capacities.</title>
        <authorList>
            <consortium name="Tick Genome and Microbiome Consortium (TIGMIC)"/>
            <person name="Jia N."/>
            <person name="Wang J."/>
            <person name="Shi W."/>
            <person name="Du L."/>
            <person name="Sun Y."/>
            <person name="Zhan W."/>
            <person name="Jiang J.F."/>
            <person name="Wang Q."/>
            <person name="Zhang B."/>
            <person name="Ji P."/>
            <person name="Bell-Sakyi L."/>
            <person name="Cui X.M."/>
            <person name="Yuan T.T."/>
            <person name="Jiang B.G."/>
            <person name="Yang W.F."/>
            <person name="Lam T.T."/>
            <person name="Chang Q.C."/>
            <person name="Ding S.J."/>
            <person name="Wang X.J."/>
            <person name="Zhu J.G."/>
            <person name="Ruan X.D."/>
            <person name="Zhao L."/>
            <person name="Wei J.T."/>
            <person name="Ye R.Z."/>
            <person name="Que T.C."/>
            <person name="Du C.H."/>
            <person name="Zhou Y.H."/>
            <person name="Cheng J.X."/>
            <person name="Dai P.F."/>
            <person name="Guo W.B."/>
            <person name="Han X.H."/>
            <person name="Huang E.J."/>
            <person name="Li L.F."/>
            <person name="Wei W."/>
            <person name="Gao Y.C."/>
            <person name="Liu J.Z."/>
            <person name="Shao H.Z."/>
            <person name="Wang X."/>
            <person name="Wang C.C."/>
            <person name="Yang T.C."/>
            <person name="Huo Q.B."/>
            <person name="Li W."/>
            <person name="Chen H.Y."/>
            <person name="Chen S.E."/>
            <person name="Zhou L.G."/>
            <person name="Ni X.B."/>
            <person name="Tian J.H."/>
            <person name="Sheng Y."/>
            <person name="Liu T."/>
            <person name="Pan Y.S."/>
            <person name="Xia L.Y."/>
            <person name="Li J."/>
            <person name="Zhao F."/>
            <person name="Cao W.C."/>
        </authorList>
    </citation>
    <scope>NUCLEOTIDE SEQUENCE [LARGE SCALE GENOMIC DNA]</scope>
    <source>
        <strain evidence="1">Iper-2018</strain>
    </source>
</reference>